<gene>
    <name evidence="9" type="ORF">PACTADRAFT_82961</name>
</gene>
<feature type="transmembrane region" description="Helical" evidence="8">
    <location>
        <begin position="59"/>
        <end position="79"/>
    </location>
</feature>
<dbReference type="InterPro" id="IPR001734">
    <property type="entry name" value="Na/solute_symporter"/>
</dbReference>
<feature type="transmembrane region" description="Helical" evidence="8">
    <location>
        <begin position="171"/>
        <end position="189"/>
    </location>
</feature>
<feature type="transmembrane region" description="Helical" evidence="8">
    <location>
        <begin position="434"/>
        <end position="457"/>
    </location>
</feature>
<feature type="transmembrane region" description="Helical" evidence="8">
    <location>
        <begin position="91"/>
        <end position="110"/>
    </location>
</feature>
<accession>A0A1E4U0G3</accession>
<evidence type="ECO:0000256" key="6">
    <source>
        <dbReference type="ARBA" id="ARBA00023136"/>
    </source>
</evidence>
<feature type="transmembrane region" description="Helical" evidence="8">
    <location>
        <begin position="130"/>
        <end position="151"/>
    </location>
</feature>
<evidence type="ECO:0000256" key="1">
    <source>
        <dbReference type="ARBA" id="ARBA00004141"/>
    </source>
</evidence>
<evidence type="ECO:0000313" key="9">
    <source>
        <dbReference type="EMBL" id="ODV97477.1"/>
    </source>
</evidence>
<feature type="transmembrane region" description="Helical" evidence="8">
    <location>
        <begin position="616"/>
        <end position="640"/>
    </location>
</feature>
<dbReference type="GO" id="GO:0015489">
    <property type="term" value="F:putrescine transmembrane transporter activity"/>
    <property type="evidence" value="ECO:0007669"/>
    <property type="project" value="TreeGrafter"/>
</dbReference>
<comment type="similarity">
    <text evidence="2 7">Belongs to the sodium:solute symporter (SSF) (TC 2.A.21) family.</text>
</comment>
<feature type="transmembrane region" description="Helical" evidence="8">
    <location>
        <begin position="296"/>
        <end position="324"/>
    </location>
</feature>
<dbReference type="PANTHER" id="PTHR46154">
    <property type="match status" value="1"/>
</dbReference>
<dbReference type="PROSITE" id="PS50283">
    <property type="entry name" value="NA_SOLUT_SYMP_3"/>
    <property type="match status" value="1"/>
</dbReference>
<sequence length="697" mass="75525">MSTENTIQIFSVGTGYGYVVGVGFAFALIMCFVSWLLSKYLSEVQDSEMLMTAKRSIKTGLTASAVVSSWTIGSTLLLSCTETYTYGVASAWWYGAGACVQIVIFCTAAIELKRRAPNAHTIQEALLKRYGTKAHIVSLCYCLGQQIAYSANLLINGASIFSNLTGMNNDAAIALFPVGVIVYTLLGGIKATFLTDWTHTVIIYVLMLTFSFSCYATNEDIGSPGKLFDLLVTASDRRQISGNRDGSLLTFDSRQSGLFGLVLFGAGWAASVDSQLFQKAIACDIGSPKNKLSGVLVSYTLGSLCWFTIPFVLSTTLGLACAGLEGTDAFPTTSHYMTSAEISAGLVMPYGAYALLGRSGMAMVLTMIFMAVTAAFSSETVAVSSLITHDIYKTYINPDAKGKKLIAISHMGVLAFGAVTIGLGIGLAHAGFDVSFITTVSGIVVNVCVIPMGCTLFWDRMTSFNFICSTTISSCISLAVWIGYTAHQSGNNVTLTSLSTNEALAAGNTVAIFAPALLIPIFYFVKKPKERFDWSKLLEIRQDDNTEYDQEHGLQNVLSGDEATKLAVEENLKNDQFMVRQRNLGACVAGFLVFFYLIIFPLPLYGSHYVFSKDFFTGWVVVMFLWAFFSAITITCLPIYEARYSIKMLFELITGKQKKFDNTISSAAGALSGSHDKETKIVTNVSPKADYESSFDP</sequence>
<dbReference type="AlphaFoldDB" id="A0A1E4U0G3"/>
<feature type="transmembrane region" description="Helical" evidence="8">
    <location>
        <begin position="504"/>
        <end position="525"/>
    </location>
</feature>
<keyword evidence="4 8" id="KW-0812">Transmembrane</keyword>
<evidence type="ECO:0008006" key="11">
    <source>
        <dbReference type="Google" id="ProtNLM"/>
    </source>
</evidence>
<keyword evidence="5 8" id="KW-1133">Transmembrane helix</keyword>
<dbReference type="OrthoDB" id="6132759at2759"/>
<dbReference type="InterPro" id="IPR038377">
    <property type="entry name" value="Na/Glc_symporter_sf"/>
</dbReference>
<dbReference type="CDD" id="cd11476">
    <property type="entry name" value="SLC5sbd_DUR3"/>
    <property type="match status" value="1"/>
</dbReference>
<keyword evidence="6 8" id="KW-0472">Membrane</keyword>
<dbReference type="PANTHER" id="PTHR46154:SF4">
    <property type="entry name" value="UREA ACTIVE TRANSPORTER"/>
    <property type="match status" value="1"/>
</dbReference>
<dbReference type="GO" id="GO:0015606">
    <property type="term" value="F:spermidine transmembrane transporter activity"/>
    <property type="evidence" value="ECO:0007669"/>
    <property type="project" value="TreeGrafter"/>
</dbReference>
<comment type="subcellular location">
    <subcellularLocation>
        <location evidence="1">Membrane</location>
        <topology evidence="1">Multi-pass membrane protein</topology>
    </subcellularLocation>
</comment>
<evidence type="ECO:0000256" key="7">
    <source>
        <dbReference type="RuleBase" id="RU362091"/>
    </source>
</evidence>
<dbReference type="GO" id="GO:0015204">
    <property type="term" value="F:urea transmembrane transporter activity"/>
    <property type="evidence" value="ECO:0007669"/>
    <property type="project" value="InterPro"/>
</dbReference>
<feature type="transmembrane region" description="Helical" evidence="8">
    <location>
        <begin position="464"/>
        <end position="484"/>
    </location>
</feature>
<organism evidence="9 10">
    <name type="scientific">Pachysolen tannophilus NRRL Y-2460</name>
    <dbReference type="NCBI Taxonomy" id="669874"/>
    <lineage>
        <taxon>Eukaryota</taxon>
        <taxon>Fungi</taxon>
        <taxon>Dikarya</taxon>
        <taxon>Ascomycota</taxon>
        <taxon>Saccharomycotina</taxon>
        <taxon>Pichiomycetes</taxon>
        <taxon>Pachysolenaceae</taxon>
        <taxon>Pachysolen</taxon>
    </lineage>
</organism>
<evidence type="ECO:0000256" key="5">
    <source>
        <dbReference type="ARBA" id="ARBA00022989"/>
    </source>
</evidence>
<dbReference type="EMBL" id="KV454011">
    <property type="protein sequence ID" value="ODV97477.1"/>
    <property type="molecule type" value="Genomic_DNA"/>
</dbReference>
<name>A0A1E4U0G3_PACTA</name>
<feature type="transmembrane region" description="Helical" evidence="8">
    <location>
        <begin position="583"/>
        <end position="604"/>
    </location>
</feature>
<dbReference type="Pfam" id="PF00474">
    <property type="entry name" value="SSF"/>
    <property type="match status" value="1"/>
</dbReference>
<evidence type="ECO:0000256" key="2">
    <source>
        <dbReference type="ARBA" id="ARBA00006434"/>
    </source>
</evidence>
<reference evidence="10" key="1">
    <citation type="submission" date="2016-05" db="EMBL/GenBank/DDBJ databases">
        <title>Comparative genomics of biotechnologically important yeasts.</title>
        <authorList>
            <consortium name="DOE Joint Genome Institute"/>
            <person name="Riley R."/>
            <person name="Haridas S."/>
            <person name="Wolfe K.H."/>
            <person name="Lopes M.R."/>
            <person name="Hittinger C.T."/>
            <person name="Goker M."/>
            <person name="Salamov A."/>
            <person name="Wisecaver J."/>
            <person name="Long T.M."/>
            <person name="Aerts A.L."/>
            <person name="Barry K."/>
            <person name="Choi C."/>
            <person name="Clum A."/>
            <person name="Coughlan A.Y."/>
            <person name="Deshpande S."/>
            <person name="Douglass A.P."/>
            <person name="Hanson S.J."/>
            <person name="Klenk H.-P."/>
            <person name="Labutti K."/>
            <person name="Lapidus A."/>
            <person name="Lindquist E."/>
            <person name="Lipzen A."/>
            <person name="Meier-Kolthoff J.P."/>
            <person name="Ohm R.A."/>
            <person name="Otillar R.P."/>
            <person name="Pangilinan J."/>
            <person name="Peng Y."/>
            <person name="Rokas A."/>
            <person name="Rosa C.A."/>
            <person name="Scheuner C."/>
            <person name="Sibirny A.A."/>
            <person name="Slot J.C."/>
            <person name="Stielow J.B."/>
            <person name="Sun H."/>
            <person name="Kurtzman C.P."/>
            <person name="Blackwell M."/>
            <person name="Grigoriev I.V."/>
            <person name="Jeffries T.W."/>
        </authorList>
    </citation>
    <scope>NUCLEOTIDE SEQUENCE [LARGE SCALE GENOMIC DNA]</scope>
    <source>
        <strain evidence="10">NRRL Y-2460</strain>
    </source>
</reference>
<feature type="transmembrane region" description="Helical" evidence="8">
    <location>
        <begin position="362"/>
        <end position="384"/>
    </location>
</feature>
<feature type="transmembrane region" description="Helical" evidence="8">
    <location>
        <begin position="405"/>
        <end position="428"/>
    </location>
</feature>
<evidence type="ECO:0000256" key="3">
    <source>
        <dbReference type="ARBA" id="ARBA00022448"/>
    </source>
</evidence>
<keyword evidence="10" id="KW-1185">Reference proteome</keyword>
<protein>
    <recommendedName>
        <fullName evidence="11">Urea active transporter</fullName>
    </recommendedName>
</protein>
<dbReference type="Proteomes" id="UP000094236">
    <property type="component" value="Unassembled WGS sequence"/>
</dbReference>
<feature type="transmembrane region" description="Helical" evidence="8">
    <location>
        <begin position="15"/>
        <end position="38"/>
    </location>
</feature>
<keyword evidence="3" id="KW-0813">Transport</keyword>
<evidence type="ECO:0000313" key="10">
    <source>
        <dbReference type="Proteomes" id="UP000094236"/>
    </source>
</evidence>
<proteinExistence type="inferred from homology"/>
<evidence type="ECO:0000256" key="8">
    <source>
        <dbReference type="SAM" id="Phobius"/>
    </source>
</evidence>
<evidence type="ECO:0000256" key="4">
    <source>
        <dbReference type="ARBA" id="ARBA00022692"/>
    </source>
</evidence>
<dbReference type="STRING" id="669874.A0A1E4U0G3"/>
<dbReference type="GO" id="GO:0005886">
    <property type="term" value="C:plasma membrane"/>
    <property type="evidence" value="ECO:0007669"/>
    <property type="project" value="TreeGrafter"/>
</dbReference>
<feature type="transmembrane region" description="Helical" evidence="8">
    <location>
        <begin position="201"/>
        <end position="218"/>
    </location>
</feature>
<dbReference type="InterPro" id="IPR031155">
    <property type="entry name" value="DUR"/>
</dbReference>
<dbReference type="Gene3D" id="1.20.1730.10">
    <property type="entry name" value="Sodium/glucose cotransporter"/>
    <property type="match status" value="1"/>
</dbReference>